<dbReference type="Pfam" id="PF14577">
    <property type="entry name" value="SEO_C"/>
    <property type="match status" value="1"/>
</dbReference>
<dbReference type="InterPro" id="IPR027944">
    <property type="entry name" value="SEO_C"/>
</dbReference>
<dbReference type="PANTHER" id="PTHR33232">
    <property type="entry name" value="PROTEIN SIEVE ELEMENT OCCLUSION B-LIKE"/>
    <property type="match status" value="1"/>
</dbReference>
<dbReference type="OrthoDB" id="1145248at2759"/>
<sequence length="716" mass="82475">MASNITHALVPKFQSGGKRDPSRRYAQSDDSTMVRQIRETHSSEAHYVDVKPVLAVIEDILRRTAPGIENIINGTHHENIDTLDEKGSVASFDEMVEALAQIIHRISCEIFCKCSGGDLHASTVVIFKMLSNYPWEAKVVLTLAGFSVTYGEFWLVAQLCTSSPLAKAVALLKQLSDVIEHSQVLKPQLEAINNLTNAIMKVTKRIVDFNELPTEYLSQDSAQLSVAKAHIPAAAYWIIRSIIACAWHVSSLTNFRSDQIASTSEIWELSSLAHKLVNIHDLLADELFSCRKYIEEKQNEENYKTLIRLIESTHLDNMKVLRALISTVEEQPLVHGASKTRASIEVLRRKHVLLLISDLDISFEEIAVLNLIYDMRLRQDHRYELHAKDAPYELVWLPMVDRLKVWRDQDRQRFSELLSMMPWYYVDNHQIIEPPVVKYIREKWHFDKKMIIVSLDPMAKVTSTNSTHMMWIWENSAFPFSLEREEAIWNTESWTLKLLVDDIQSELLTWMEQGKYICLYGGDDIDWIRKFTNIARDVAKILSIELELIYVGKSNVPKERLRKIHAVIEAEKLSHLWPDLTSIWFFWSRLEAMRCSKVRYGKTIEDDPILREVMVLLGYDGSDQGWTSLWRGASEMARANGQLALLTLNEFQQWENEARTIGVVPAFDAEVRRRHTPQHCTRLILPGIGQDIPAKVVCTECGRDMEKFFMFRCCTD</sequence>
<proteinExistence type="predicted"/>
<evidence type="ECO:0000313" key="4">
    <source>
        <dbReference type="EMBL" id="PON72351.1"/>
    </source>
</evidence>
<dbReference type="AlphaFoldDB" id="A0A2P5DGD9"/>
<dbReference type="Proteomes" id="UP000237105">
    <property type="component" value="Unassembled WGS sequence"/>
</dbReference>
<evidence type="ECO:0000256" key="1">
    <source>
        <dbReference type="SAM" id="MobiDB-lite"/>
    </source>
</evidence>
<reference evidence="5" key="1">
    <citation type="submission" date="2016-06" db="EMBL/GenBank/DDBJ databases">
        <title>Parallel loss of symbiosis genes in relatives of nitrogen-fixing non-legume Parasponia.</title>
        <authorList>
            <person name="Van Velzen R."/>
            <person name="Holmer R."/>
            <person name="Bu F."/>
            <person name="Rutten L."/>
            <person name="Van Zeijl A."/>
            <person name="Liu W."/>
            <person name="Santuari L."/>
            <person name="Cao Q."/>
            <person name="Sharma T."/>
            <person name="Shen D."/>
            <person name="Roswanjaya Y."/>
            <person name="Wardhani T."/>
            <person name="Kalhor M.S."/>
            <person name="Jansen J."/>
            <person name="Van den Hoogen J."/>
            <person name="Gungor B."/>
            <person name="Hartog M."/>
            <person name="Hontelez J."/>
            <person name="Verver J."/>
            <person name="Yang W.-C."/>
            <person name="Schijlen E."/>
            <person name="Repin R."/>
            <person name="Schilthuizen M."/>
            <person name="Schranz E."/>
            <person name="Heidstra R."/>
            <person name="Miyata K."/>
            <person name="Fedorova E."/>
            <person name="Kohlen W."/>
            <person name="Bisseling T."/>
            <person name="Smit S."/>
            <person name="Geurts R."/>
        </authorList>
    </citation>
    <scope>NUCLEOTIDE SEQUENCE [LARGE SCALE GENOMIC DNA]</scope>
    <source>
        <strain evidence="5">cv. WU1-14</strain>
    </source>
</reference>
<protein>
    <submittedName>
        <fullName evidence="4">Sieve element occlusion</fullName>
    </submittedName>
</protein>
<gene>
    <name evidence="4" type="ORF">PanWU01x14_067420</name>
</gene>
<comment type="caution">
    <text evidence="4">The sequence shown here is derived from an EMBL/GenBank/DDBJ whole genome shotgun (WGS) entry which is preliminary data.</text>
</comment>
<feature type="compositionally biased region" description="Basic and acidic residues" evidence="1">
    <location>
        <begin position="17"/>
        <end position="27"/>
    </location>
</feature>
<keyword evidence="5" id="KW-1185">Reference proteome</keyword>
<dbReference type="InterPro" id="IPR039299">
    <property type="entry name" value="SEOA"/>
</dbReference>
<dbReference type="PANTHER" id="PTHR33232:SF20">
    <property type="entry name" value="PROTEIN SIEVE ELEMENT OCCLUSION B-LIKE"/>
    <property type="match status" value="1"/>
</dbReference>
<feature type="region of interest" description="Disordered" evidence="1">
    <location>
        <begin position="10"/>
        <end position="31"/>
    </location>
</feature>
<dbReference type="EMBL" id="JXTB01000040">
    <property type="protein sequence ID" value="PON72351.1"/>
    <property type="molecule type" value="Genomic_DNA"/>
</dbReference>
<feature type="domain" description="Sieve element occlusion N-terminal" evidence="2">
    <location>
        <begin position="28"/>
        <end position="314"/>
    </location>
</feature>
<feature type="domain" description="Sieve element occlusion C-terminal" evidence="3">
    <location>
        <begin position="484"/>
        <end position="715"/>
    </location>
</feature>
<evidence type="ECO:0000313" key="5">
    <source>
        <dbReference type="Proteomes" id="UP000237105"/>
    </source>
</evidence>
<dbReference type="Pfam" id="PF14576">
    <property type="entry name" value="SEO_N"/>
    <property type="match status" value="1"/>
</dbReference>
<dbReference type="STRING" id="3476.A0A2P5DGD9"/>
<organism evidence="4 5">
    <name type="scientific">Parasponia andersonii</name>
    <name type="common">Sponia andersonii</name>
    <dbReference type="NCBI Taxonomy" id="3476"/>
    <lineage>
        <taxon>Eukaryota</taxon>
        <taxon>Viridiplantae</taxon>
        <taxon>Streptophyta</taxon>
        <taxon>Embryophyta</taxon>
        <taxon>Tracheophyta</taxon>
        <taxon>Spermatophyta</taxon>
        <taxon>Magnoliopsida</taxon>
        <taxon>eudicotyledons</taxon>
        <taxon>Gunneridae</taxon>
        <taxon>Pentapetalae</taxon>
        <taxon>rosids</taxon>
        <taxon>fabids</taxon>
        <taxon>Rosales</taxon>
        <taxon>Cannabaceae</taxon>
        <taxon>Parasponia</taxon>
    </lineage>
</organism>
<evidence type="ECO:0000259" key="2">
    <source>
        <dbReference type="Pfam" id="PF14576"/>
    </source>
</evidence>
<name>A0A2P5DGD9_PARAD</name>
<evidence type="ECO:0000259" key="3">
    <source>
        <dbReference type="Pfam" id="PF14577"/>
    </source>
</evidence>
<accession>A0A2P5DGD9</accession>
<dbReference type="InterPro" id="IPR027942">
    <property type="entry name" value="SEO_N"/>
</dbReference>
<dbReference type="GO" id="GO:0010088">
    <property type="term" value="P:phloem development"/>
    <property type="evidence" value="ECO:0007669"/>
    <property type="project" value="InterPro"/>
</dbReference>